<proteinExistence type="evidence at transcript level"/>
<dbReference type="EMBL" id="GFAC01007879">
    <property type="protein sequence ID" value="JAT91309.1"/>
    <property type="molecule type" value="mRNA"/>
</dbReference>
<reference evidence="1" key="1">
    <citation type="journal article" date="2017" name="Front. Cell. Infect. Microbiol.">
        <title>The Distinct Transcriptional Response of the Midgut of Amblyomma sculptum and Amblyomma aureolatum Ticks to Rickettsia rickettsii Correlates to Their Differences in Susceptibility to Infection.</title>
        <authorList>
            <person name="Martins L.A."/>
            <person name="Galletti M.F.B.M."/>
            <person name="Ribeiro J.M."/>
            <person name="Fujita A."/>
            <person name="Costa F.B."/>
            <person name="Labruna M.B."/>
            <person name="Daffre S."/>
            <person name="Fogaca A.C."/>
        </authorList>
    </citation>
    <scope>NUCLEOTIDE SEQUENCE</scope>
</reference>
<sequence>MNTSGSILSFSLNPQVSVLCKLDYNIETNDAYTSFSRYVPSSGGRTPAVAAQKNTASRSRVFSVTGEFYNALPGDTYDAMKTTYDDGIMFTEAIDSQSPDNECAVFSVAARRSSESKGSAPRRQSIAQSQTRRATVEQEFRIKITAVGSGKTEDCYRKLQELLPALKVQVTSGVLERTPCWSKYKNELSETDPQNSNGN</sequence>
<organism evidence="1">
    <name type="scientific">Amblyomma aureolatum</name>
    <dbReference type="NCBI Taxonomy" id="187763"/>
    <lineage>
        <taxon>Eukaryota</taxon>
        <taxon>Metazoa</taxon>
        <taxon>Ecdysozoa</taxon>
        <taxon>Arthropoda</taxon>
        <taxon>Chelicerata</taxon>
        <taxon>Arachnida</taxon>
        <taxon>Acari</taxon>
        <taxon>Parasitiformes</taxon>
        <taxon>Ixodida</taxon>
        <taxon>Ixodoidea</taxon>
        <taxon>Ixodidae</taxon>
        <taxon>Amblyomminae</taxon>
        <taxon>Amblyomma</taxon>
    </lineage>
</organism>
<accession>A0A1E1WWA0</accession>
<name>A0A1E1WWA0_9ACAR</name>
<protein>
    <submittedName>
        <fullName evidence="1">Uncharacterized protein</fullName>
    </submittedName>
</protein>
<evidence type="ECO:0000313" key="1">
    <source>
        <dbReference type="EMBL" id="JAT91309.1"/>
    </source>
</evidence>
<dbReference type="AlphaFoldDB" id="A0A1E1WWA0"/>